<accession>M0L5Z8</accession>
<dbReference type="InterPro" id="IPR036390">
    <property type="entry name" value="WH_DNA-bd_sf"/>
</dbReference>
<feature type="region of interest" description="Disordered" evidence="1">
    <location>
        <begin position="1"/>
        <end position="23"/>
    </location>
</feature>
<dbReference type="CDD" id="cd00090">
    <property type="entry name" value="HTH_ARSR"/>
    <property type="match status" value="1"/>
</dbReference>
<sequence>MPTPGWSTGELDPSTVSHHLSSLEEDGLVVRERDGPAIVNRVAPEVEPALERAEPAD</sequence>
<gene>
    <name evidence="4" type="ORF">C445_20610</name>
    <name evidence="3" type="ORF">CHINAEXTREME_00380</name>
</gene>
<reference evidence="3" key="3">
    <citation type="submission" date="2017-01" db="EMBL/GenBank/DDBJ databases">
        <authorList>
            <person name="Mah S.A."/>
            <person name="Swanson W.J."/>
            <person name="Moy G.W."/>
            <person name="Vacquier V.D."/>
        </authorList>
    </citation>
    <scope>NUCLEOTIDE SEQUENCE</scope>
    <source>
        <strain evidence="3">AJ5</strain>
    </source>
</reference>
<evidence type="ECO:0000313" key="6">
    <source>
        <dbReference type="Proteomes" id="UP000186547"/>
    </source>
</evidence>
<dbReference type="InterPro" id="IPR001845">
    <property type="entry name" value="HTH_ArsR_DNA-bd_dom"/>
</dbReference>
<dbReference type="GO" id="GO:0003700">
    <property type="term" value="F:DNA-binding transcription factor activity"/>
    <property type="evidence" value="ECO:0007669"/>
    <property type="project" value="InterPro"/>
</dbReference>
<feature type="domain" description="HTH arsR-type" evidence="2">
    <location>
        <begin position="10"/>
        <end position="29"/>
    </location>
</feature>
<keyword evidence="5" id="KW-1185">Reference proteome</keyword>
<name>M0L5Z8_NATLA</name>
<dbReference type="RefSeq" id="WP_007143795.1">
    <property type="nucleotide sequence ID" value="NZ_CP019285.1"/>
</dbReference>
<dbReference type="KEGG" id="hlc:CHINAEXTREME00380"/>
<dbReference type="AlphaFoldDB" id="M0L5Z8"/>
<dbReference type="GeneID" id="30919535"/>
<dbReference type="SUPFAM" id="SSF46785">
    <property type="entry name" value="Winged helix' DNA-binding domain"/>
    <property type="match status" value="1"/>
</dbReference>
<dbReference type="InterPro" id="IPR036388">
    <property type="entry name" value="WH-like_DNA-bd_sf"/>
</dbReference>
<evidence type="ECO:0000313" key="4">
    <source>
        <dbReference type="EMBL" id="EMA27420.1"/>
    </source>
</evidence>
<dbReference type="EMBL" id="CP019285">
    <property type="protein sequence ID" value="APW96310.1"/>
    <property type="molecule type" value="Genomic_DNA"/>
</dbReference>
<organism evidence="4 5">
    <name type="scientific">Natronobacterium lacisalsi AJ5</name>
    <dbReference type="NCBI Taxonomy" id="358396"/>
    <lineage>
        <taxon>Archaea</taxon>
        <taxon>Methanobacteriati</taxon>
        <taxon>Methanobacteriota</taxon>
        <taxon>Stenosarchaea group</taxon>
        <taxon>Halobacteria</taxon>
        <taxon>Halobacteriales</taxon>
        <taxon>Natrialbaceae</taxon>
        <taxon>Natronobacterium</taxon>
    </lineage>
</organism>
<dbReference type="Proteomes" id="UP000186547">
    <property type="component" value="Chromosome"/>
</dbReference>
<dbReference type="InterPro" id="IPR011991">
    <property type="entry name" value="ArsR-like_HTH"/>
</dbReference>
<dbReference type="Pfam" id="PF01022">
    <property type="entry name" value="HTH_5"/>
    <property type="match status" value="1"/>
</dbReference>
<evidence type="ECO:0000259" key="2">
    <source>
        <dbReference type="Pfam" id="PF01022"/>
    </source>
</evidence>
<proteinExistence type="predicted"/>
<dbReference type="EMBL" id="AOLZ01000077">
    <property type="protein sequence ID" value="EMA27420.1"/>
    <property type="molecule type" value="Genomic_DNA"/>
</dbReference>
<evidence type="ECO:0000313" key="3">
    <source>
        <dbReference type="EMBL" id="APW96310.1"/>
    </source>
</evidence>
<dbReference type="Gene3D" id="1.10.10.10">
    <property type="entry name" value="Winged helix-like DNA-binding domain superfamily/Winged helix DNA-binding domain"/>
    <property type="match status" value="1"/>
</dbReference>
<reference evidence="4 5" key="2">
    <citation type="journal article" date="2014" name="PLoS Genet.">
        <title>Phylogenetically driven sequencing of extremely halophilic archaea reveals strategies for static and dynamic osmo-response.</title>
        <authorList>
            <person name="Becker E.A."/>
            <person name="Seitzer P.M."/>
            <person name="Tritt A."/>
            <person name="Larsen D."/>
            <person name="Krusor M."/>
            <person name="Yao A.I."/>
            <person name="Wu D."/>
            <person name="Madern D."/>
            <person name="Eisen J.A."/>
            <person name="Darling A.E."/>
            <person name="Facciotti M.T."/>
        </authorList>
    </citation>
    <scope>NUCLEOTIDE SEQUENCE [LARGE SCALE GENOMIC DNA]</scope>
    <source>
        <strain evidence="4 5">AJ5</strain>
    </source>
</reference>
<evidence type="ECO:0000256" key="1">
    <source>
        <dbReference type="SAM" id="MobiDB-lite"/>
    </source>
</evidence>
<dbReference type="eggNOG" id="arCOG02611">
    <property type="taxonomic scope" value="Archaea"/>
</dbReference>
<reference evidence="3 6" key="1">
    <citation type="journal article" date="2011" name="J. Bacteriol.">
        <title>Genome sequence of Halobiforma lacisalsi AJ5, an extremely halophilic archaeon which harbors a bop gene.</title>
        <authorList>
            <person name="Jiang X."/>
            <person name="Wang S."/>
            <person name="Cheng H."/>
            <person name="Huo Y."/>
            <person name="Zhang X."/>
            <person name="Zhu X."/>
            <person name="Han X."/>
            <person name="Ni P."/>
            <person name="Wu M."/>
        </authorList>
    </citation>
    <scope>NUCLEOTIDE SEQUENCE [LARGE SCALE GENOMIC DNA]</scope>
    <source>
        <strain evidence="3 6">AJ5</strain>
    </source>
</reference>
<protein>
    <submittedName>
        <fullName evidence="3 4">Transcriptional regulator</fullName>
    </submittedName>
</protein>
<dbReference type="Proteomes" id="UP000011555">
    <property type="component" value="Unassembled WGS sequence"/>
</dbReference>
<evidence type="ECO:0000313" key="5">
    <source>
        <dbReference type="Proteomes" id="UP000011555"/>
    </source>
</evidence>